<dbReference type="PANTHER" id="PTHR34047:SF8">
    <property type="entry name" value="PROTEIN YKFC"/>
    <property type="match status" value="1"/>
</dbReference>
<evidence type="ECO:0000256" key="1">
    <source>
        <dbReference type="SAM" id="Coils"/>
    </source>
</evidence>
<feature type="coiled-coil region" evidence="1">
    <location>
        <begin position="111"/>
        <end position="145"/>
    </location>
</feature>
<proteinExistence type="predicted"/>
<keyword evidence="1" id="KW-0175">Coiled coil</keyword>
<feature type="domain" description="Reverse transcriptase" evidence="2">
    <location>
        <begin position="1"/>
        <end position="172"/>
    </location>
</feature>
<evidence type="ECO:0000259" key="2">
    <source>
        <dbReference type="PROSITE" id="PS50878"/>
    </source>
</evidence>
<dbReference type="InterPro" id="IPR000477">
    <property type="entry name" value="RT_dom"/>
</dbReference>
<dbReference type="InterPro" id="IPR043128">
    <property type="entry name" value="Rev_trsase/Diguanyl_cyclase"/>
</dbReference>
<dbReference type="PANTHER" id="PTHR34047">
    <property type="entry name" value="NUCLEAR INTRON MATURASE 1, MITOCHONDRIAL-RELATED"/>
    <property type="match status" value="1"/>
</dbReference>
<dbReference type="InterPro" id="IPR051083">
    <property type="entry name" value="GrpII_Intron_Splice-Mob/Def"/>
</dbReference>
<dbReference type="AlphaFoldDB" id="X1G2N4"/>
<comment type="caution">
    <text evidence="3">The sequence shown here is derived from an EMBL/GenBank/DDBJ whole genome shotgun (WGS) entry which is preliminary data.</text>
</comment>
<evidence type="ECO:0000313" key="3">
    <source>
        <dbReference type="EMBL" id="GAH35854.1"/>
    </source>
</evidence>
<reference evidence="3" key="1">
    <citation type="journal article" date="2014" name="Front. Microbiol.">
        <title>High frequency of phylogenetically diverse reductive dehalogenase-homologous genes in deep subseafloor sedimentary metagenomes.</title>
        <authorList>
            <person name="Kawai M."/>
            <person name="Futagami T."/>
            <person name="Toyoda A."/>
            <person name="Takaki Y."/>
            <person name="Nishi S."/>
            <person name="Hori S."/>
            <person name="Arai W."/>
            <person name="Tsubouchi T."/>
            <person name="Morono Y."/>
            <person name="Uchiyama I."/>
            <person name="Ito T."/>
            <person name="Fujiyama A."/>
            <person name="Inagaki F."/>
            <person name="Takami H."/>
        </authorList>
    </citation>
    <scope>NUCLEOTIDE SEQUENCE</scope>
    <source>
        <strain evidence="3">Expedition CK06-06</strain>
    </source>
</reference>
<accession>X1G2N4</accession>
<dbReference type="SUPFAM" id="SSF56672">
    <property type="entry name" value="DNA/RNA polymerases"/>
    <property type="match status" value="1"/>
</dbReference>
<dbReference type="PROSITE" id="PS50878">
    <property type="entry name" value="RT_POL"/>
    <property type="match status" value="1"/>
</dbReference>
<gene>
    <name evidence="3" type="ORF">S03H2_20285</name>
</gene>
<sequence>DNSIMTKPVNHIIDADIRSFFDNVDHDWMMRMLAEKIADKNLLKIIKKFLKAGVMEAGEFYPTEEGTPQGGLISPTLSNIYLHYVVDLWMEKIIKRDMQGYVELLRYCDDLVILVQHKNEAEKILKELEERLNKFGLDLSKEKTRLIEFGRYAKVNAKDKKPDTFDFLGFTHFCDRTRKGKFKVGRKTRRKKFNISLKRMKGWLKAIRNAIKIREWWKVLAAKLRGHYEYYGISGNHSGITAFYRQTCKLVFKWINRRSQKKSMNWKQFINYLKYHPLPLPKIKHNIYIFNS</sequence>
<dbReference type="Gene3D" id="3.30.70.270">
    <property type="match status" value="1"/>
</dbReference>
<organism evidence="3">
    <name type="scientific">marine sediment metagenome</name>
    <dbReference type="NCBI Taxonomy" id="412755"/>
    <lineage>
        <taxon>unclassified sequences</taxon>
        <taxon>metagenomes</taxon>
        <taxon>ecological metagenomes</taxon>
    </lineage>
</organism>
<dbReference type="InterPro" id="IPR043502">
    <property type="entry name" value="DNA/RNA_pol_sf"/>
</dbReference>
<dbReference type="CDD" id="cd01651">
    <property type="entry name" value="RT_G2_intron"/>
    <property type="match status" value="1"/>
</dbReference>
<dbReference type="EMBL" id="BARU01010674">
    <property type="protein sequence ID" value="GAH35854.1"/>
    <property type="molecule type" value="Genomic_DNA"/>
</dbReference>
<feature type="non-terminal residue" evidence="3">
    <location>
        <position position="292"/>
    </location>
</feature>
<feature type="non-terminal residue" evidence="3">
    <location>
        <position position="1"/>
    </location>
</feature>
<dbReference type="Pfam" id="PF00078">
    <property type="entry name" value="RVT_1"/>
    <property type="match status" value="1"/>
</dbReference>
<name>X1G2N4_9ZZZZ</name>
<protein>
    <recommendedName>
        <fullName evidence="2">Reverse transcriptase domain-containing protein</fullName>
    </recommendedName>
</protein>